<gene>
    <name evidence="2" type="ORF">BSAL_41080</name>
</gene>
<feature type="compositionally biased region" description="Polar residues" evidence="1">
    <location>
        <begin position="252"/>
        <end position="281"/>
    </location>
</feature>
<feature type="compositionally biased region" description="Polar residues" evidence="1">
    <location>
        <begin position="97"/>
        <end position="108"/>
    </location>
</feature>
<dbReference type="VEuPathDB" id="TriTrypDB:BSAL_41080"/>
<evidence type="ECO:0000256" key="1">
    <source>
        <dbReference type="SAM" id="MobiDB-lite"/>
    </source>
</evidence>
<protein>
    <submittedName>
        <fullName evidence="2">Uncharacterized protein</fullName>
    </submittedName>
</protein>
<feature type="region of interest" description="Disordered" evidence="1">
    <location>
        <begin position="1"/>
        <end position="21"/>
    </location>
</feature>
<feature type="compositionally biased region" description="Basic and acidic residues" evidence="1">
    <location>
        <begin position="135"/>
        <end position="144"/>
    </location>
</feature>
<evidence type="ECO:0000313" key="2">
    <source>
        <dbReference type="EMBL" id="CUG93149.1"/>
    </source>
</evidence>
<dbReference type="AlphaFoldDB" id="A0A0S4JUM9"/>
<sequence length="281" mass="29796">MTKAASPLSTATAATANSSARTISAAAAAAETRYIDRSAWLGFTSSNALSSARGNRKNDLLPQLFDVASQRSPPQKNASSARKGASSSSTAAALNDLNPTGASPMTRANNSWYASEHEYDRVDKVANQQISFDTNPERSGKRDVSSASRARRLKQTDPYSISRDPALTSERHTFQVSGTDVIRRDTAALRFHTLQVPDAQARLPYANNTTSQWPLQASKVFSSTSTLGSSIVLSPSSPSASSVSSPPSTPSKINSARRSGRSTMATSSTAVTPSVWKTSAY</sequence>
<feature type="region of interest" description="Disordered" evidence="1">
    <location>
        <begin position="68"/>
        <end position="108"/>
    </location>
</feature>
<dbReference type="EMBL" id="CYKH01002124">
    <property type="protein sequence ID" value="CUG93149.1"/>
    <property type="molecule type" value="Genomic_DNA"/>
</dbReference>
<organism evidence="2 3">
    <name type="scientific">Bodo saltans</name>
    <name type="common">Flagellated protozoan</name>
    <dbReference type="NCBI Taxonomy" id="75058"/>
    <lineage>
        <taxon>Eukaryota</taxon>
        <taxon>Discoba</taxon>
        <taxon>Euglenozoa</taxon>
        <taxon>Kinetoplastea</taxon>
        <taxon>Metakinetoplastina</taxon>
        <taxon>Eubodonida</taxon>
        <taxon>Bodonidae</taxon>
        <taxon>Bodo</taxon>
    </lineage>
</organism>
<name>A0A0S4JUM9_BODSA</name>
<feature type="compositionally biased region" description="Low complexity" evidence="1">
    <location>
        <begin position="78"/>
        <end position="93"/>
    </location>
</feature>
<accession>A0A0S4JUM9</accession>
<evidence type="ECO:0000313" key="3">
    <source>
        <dbReference type="Proteomes" id="UP000051952"/>
    </source>
</evidence>
<feature type="region of interest" description="Disordered" evidence="1">
    <location>
        <begin position="130"/>
        <end position="166"/>
    </location>
</feature>
<feature type="compositionally biased region" description="Low complexity" evidence="1">
    <location>
        <begin position="231"/>
        <end position="246"/>
    </location>
</feature>
<keyword evidence="3" id="KW-1185">Reference proteome</keyword>
<proteinExistence type="predicted"/>
<feature type="region of interest" description="Disordered" evidence="1">
    <location>
        <begin position="231"/>
        <end position="281"/>
    </location>
</feature>
<reference evidence="3" key="1">
    <citation type="submission" date="2015-09" db="EMBL/GenBank/DDBJ databases">
        <authorList>
            <consortium name="Pathogen Informatics"/>
        </authorList>
    </citation>
    <scope>NUCLEOTIDE SEQUENCE [LARGE SCALE GENOMIC DNA]</scope>
    <source>
        <strain evidence="3">Lake Konstanz</strain>
    </source>
</reference>
<dbReference type="Proteomes" id="UP000051952">
    <property type="component" value="Unassembled WGS sequence"/>
</dbReference>